<evidence type="ECO:0000313" key="3">
    <source>
        <dbReference type="EMBL" id="QGK71448.1"/>
    </source>
</evidence>
<keyword evidence="4" id="KW-1185">Reference proteome</keyword>
<evidence type="ECO:0000313" key="4">
    <source>
        <dbReference type="Proteomes" id="UP000371041"/>
    </source>
</evidence>
<protein>
    <submittedName>
        <fullName evidence="3">Uncharacterized protein</fullName>
    </submittedName>
</protein>
<reference evidence="4" key="1">
    <citation type="submission" date="2019-11" db="EMBL/GenBank/DDBJ databases">
        <title>The complete genome sequence of Saccharopolyspora sp. E2A.</title>
        <authorList>
            <person name="Zhang G."/>
        </authorList>
    </citation>
    <scope>NUCLEOTIDE SEQUENCE [LARGE SCALE GENOMIC DNA]</scope>
    <source>
        <strain evidence="4">E2A</strain>
    </source>
</reference>
<dbReference type="KEGG" id="sace:GIY23_19760"/>
<feature type="region of interest" description="Disordered" evidence="1">
    <location>
        <begin position="121"/>
        <end position="148"/>
    </location>
</feature>
<organism evidence="3 4">
    <name type="scientific">Allosaccharopolyspora coralli</name>
    <dbReference type="NCBI Taxonomy" id="2665642"/>
    <lineage>
        <taxon>Bacteria</taxon>
        <taxon>Bacillati</taxon>
        <taxon>Actinomycetota</taxon>
        <taxon>Actinomycetes</taxon>
        <taxon>Pseudonocardiales</taxon>
        <taxon>Pseudonocardiaceae</taxon>
        <taxon>Allosaccharopolyspora</taxon>
    </lineage>
</organism>
<dbReference type="RefSeq" id="WP_154078024.1">
    <property type="nucleotide sequence ID" value="NZ_CP045929.1"/>
</dbReference>
<feature type="transmembrane region" description="Helical" evidence="2">
    <location>
        <begin position="58"/>
        <end position="80"/>
    </location>
</feature>
<accession>A0A5Q3QA58</accession>
<feature type="compositionally biased region" description="Low complexity" evidence="1">
    <location>
        <begin position="139"/>
        <end position="148"/>
    </location>
</feature>
<sequence length="250" mass="26563">MQDRPSGKRRSRGGAVTVPQLLQRRPGSLRGADFDLDPDDPLVDGASAGRVPAQRSRAVMGVVAVVLLLLVSVAVSVVTARATSAGPPPRAVASAPISGVDALRLDLLRQARWPFHDLRDRTVGDPRVGSRGQGHAHDPGAANPAAGSADSARALVAEFYRLMDTRPQRALDLVAPELLNGERSLILAAWEPSSVRVQHLDVRSANSVVAEIGVDHPGGHTALRHRLTVEEGARPHILAIDLLTARHHGR</sequence>
<keyword evidence="2" id="KW-0472">Membrane</keyword>
<gene>
    <name evidence="3" type="ORF">GIY23_19760</name>
</gene>
<proteinExistence type="predicted"/>
<name>A0A5Q3QA58_9PSEU</name>
<keyword evidence="2" id="KW-0812">Transmembrane</keyword>
<dbReference type="AlphaFoldDB" id="A0A5Q3QA58"/>
<evidence type="ECO:0000256" key="1">
    <source>
        <dbReference type="SAM" id="MobiDB-lite"/>
    </source>
</evidence>
<evidence type="ECO:0000256" key="2">
    <source>
        <dbReference type="SAM" id="Phobius"/>
    </source>
</evidence>
<keyword evidence="2" id="KW-1133">Transmembrane helix</keyword>
<dbReference type="Proteomes" id="UP000371041">
    <property type="component" value="Chromosome"/>
</dbReference>
<dbReference type="EMBL" id="CP045929">
    <property type="protein sequence ID" value="QGK71448.1"/>
    <property type="molecule type" value="Genomic_DNA"/>
</dbReference>
<feature type="region of interest" description="Disordered" evidence="1">
    <location>
        <begin position="1"/>
        <end position="40"/>
    </location>
</feature>